<dbReference type="InterPro" id="IPR001296">
    <property type="entry name" value="Glyco_trans_1"/>
</dbReference>
<dbReference type="SUPFAM" id="SSF53756">
    <property type="entry name" value="UDP-Glycosyltransferase/glycogen phosphorylase"/>
    <property type="match status" value="1"/>
</dbReference>
<comment type="caution">
    <text evidence="3">The sequence shown here is derived from an EMBL/GenBank/DDBJ whole genome shotgun (WGS) entry which is preliminary data.</text>
</comment>
<evidence type="ECO:0000259" key="2">
    <source>
        <dbReference type="Pfam" id="PF13439"/>
    </source>
</evidence>
<proteinExistence type="predicted"/>
<dbReference type="PANTHER" id="PTHR45947">
    <property type="entry name" value="SULFOQUINOVOSYL TRANSFERASE SQD2"/>
    <property type="match status" value="1"/>
</dbReference>
<evidence type="ECO:0000259" key="1">
    <source>
        <dbReference type="Pfam" id="PF00534"/>
    </source>
</evidence>
<dbReference type="PANTHER" id="PTHR45947:SF3">
    <property type="entry name" value="SULFOQUINOVOSYL TRANSFERASE SQD2"/>
    <property type="match status" value="1"/>
</dbReference>
<gene>
    <name evidence="3" type="ORF">theurythT_19730</name>
</gene>
<dbReference type="RefSeq" id="WP_284207887.1">
    <property type="nucleotide sequence ID" value="NZ_BSSU01000009.1"/>
</dbReference>
<dbReference type="InterPro" id="IPR028098">
    <property type="entry name" value="Glyco_trans_4-like_N"/>
</dbReference>
<reference evidence="3 4" key="1">
    <citation type="submission" date="2023-03" db="EMBL/GenBank/DDBJ databases">
        <title>Draft genome sequence of Thalassotalea eurytherma JCM 18482T.</title>
        <authorList>
            <person name="Sawabe T."/>
        </authorList>
    </citation>
    <scope>NUCLEOTIDE SEQUENCE [LARGE SCALE GENOMIC DNA]</scope>
    <source>
        <strain evidence="3 4">JCM 18482</strain>
    </source>
</reference>
<dbReference type="Proteomes" id="UP001157133">
    <property type="component" value="Unassembled WGS sequence"/>
</dbReference>
<organism evidence="3 4">
    <name type="scientific">Thalassotalea eurytherma</name>
    <dbReference type="NCBI Taxonomy" id="1144278"/>
    <lineage>
        <taxon>Bacteria</taxon>
        <taxon>Pseudomonadati</taxon>
        <taxon>Pseudomonadota</taxon>
        <taxon>Gammaproteobacteria</taxon>
        <taxon>Alteromonadales</taxon>
        <taxon>Colwelliaceae</taxon>
        <taxon>Thalassotalea</taxon>
    </lineage>
</organism>
<evidence type="ECO:0000313" key="3">
    <source>
        <dbReference type="EMBL" id="GLX82521.1"/>
    </source>
</evidence>
<dbReference type="Gene3D" id="3.40.50.2000">
    <property type="entry name" value="Glycogen Phosphorylase B"/>
    <property type="match status" value="2"/>
</dbReference>
<sequence>MNLLVLPNLGRSYNSVRPEATIYIDLAKRGHQITIMTNDDDAYLQEYVNSGLKVLNISSKKKLSLSAIKTINRYIKSSNIDIVYATTSRTIPNAVWGVMATKAKIIAYRGTTGGLYRTDLSNYLSVLNPRVDGFICVSKAVEKHVKAQVLGNQITRMIYKGHDIEWYQEPAVCLESLGSSPSFFNLMCVGSIRPHKGTFVVLDALATIKHLTNIKLILVGENLNSVEFDQYITKRGIEHMVIRTGFRADVPAVAKSCDVTILPSKREGLPRVVLESLAVGTPVISTDNEGTLEIIEAQENGLIFPVGDSQALANCIETVYKDSELLERLTTNAQTAIRTKFSHQATVEQYEQFFEEMMSKKT</sequence>
<dbReference type="CDD" id="cd03801">
    <property type="entry name" value="GT4_PimA-like"/>
    <property type="match status" value="1"/>
</dbReference>
<protein>
    <recommendedName>
        <fullName evidence="5">Glycosyltransferase family 1 protein</fullName>
    </recommendedName>
</protein>
<name>A0ABQ6H7V0_9GAMM</name>
<dbReference type="EMBL" id="BSSU01000009">
    <property type="protein sequence ID" value="GLX82521.1"/>
    <property type="molecule type" value="Genomic_DNA"/>
</dbReference>
<accession>A0ABQ6H7V0</accession>
<dbReference type="Pfam" id="PF00534">
    <property type="entry name" value="Glycos_transf_1"/>
    <property type="match status" value="1"/>
</dbReference>
<dbReference type="InterPro" id="IPR050194">
    <property type="entry name" value="Glycosyltransferase_grp1"/>
</dbReference>
<evidence type="ECO:0008006" key="5">
    <source>
        <dbReference type="Google" id="ProtNLM"/>
    </source>
</evidence>
<keyword evidence="4" id="KW-1185">Reference proteome</keyword>
<evidence type="ECO:0000313" key="4">
    <source>
        <dbReference type="Proteomes" id="UP001157133"/>
    </source>
</evidence>
<feature type="domain" description="Glycosyltransferase subfamily 4-like N-terminal" evidence="2">
    <location>
        <begin position="26"/>
        <end position="165"/>
    </location>
</feature>
<feature type="domain" description="Glycosyl transferase family 1" evidence="1">
    <location>
        <begin position="186"/>
        <end position="334"/>
    </location>
</feature>
<dbReference type="Pfam" id="PF13439">
    <property type="entry name" value="Glyco_transf_4"/>
    <property type="match status" value="1"/>
</dbReference>